<reference evidence="8 9" key="1">
    <citation type="submission" date="2021-06" db="EMBL/GenBank/DDBJ databases">
        <title>Chromosome-level genome assembly of the red-tail catfish (Hemibagrus wyckioides).</title>
        <authorList>
            <person name="Shao F."/>
        </authorList>
    </citation>
    <scope>NUCLEOTIDE SEQUENCE [LARGE SCALE GENOMIC DNA]</scope>
    <source>
        <strain evidence="8">EC202008001</strain>
        <tissue evidence="8">Blood</tissue>
    </source>
</reference>
<dbReference type="AlphaFoldDB" id="A0A9D3P0X8"/>
<dbReference type="Pfam" id="PF00013">
    <property type="entry name" value="KH_1"/>
    <property type="match status" value="3"/>
</dbReference>
<evidence type="ECO:0000256" key="3">
    <source>
        <dbReference type="ARBA" id="ARBA00022737"/>
    </source>
</evidence>
<comment type="subcellular location">
    <subcellularLocation>
        <location evidence="1">Cytoplasm</location>
    </subcellularLocation>
</comment>
<dbReference type="CDD" id="cd22516">
    <property type="entry name" value="KH-I_PCBP3_rpt1"/>
    <property type="match status" value="1"/>
</dbReference>
<keyword evidence="4 6" id="KW-0694">RNA-binding</keyword>
<dbReference type="FunFam" id="3.30.1370.10:FF:000002">
    <property type="entry name" value="poly(RC)-binding protein 2 isoform X1"/>
    <property type="match status" value="1"/>
</dbReference>
<dbReference type="FunFam" id="3.30.1370.10:FF:000005">
    <property type="entry name" value="poly(RC)-binding protein 2 isoform X1"/>
    <property type="match status" value="1"/>
</dbReference>
<organism evidence="8 9">
    <name type="scientific">Hemibagrus wyckioides</name>
    <dbReference type="NCBI Taxonomy" id="337641"/>
    <lineage>
        <taxon>Eukaryota</taxon>
        <taxon>Metazoa</taxon>
        <taxon>Chordata</taxon>
        <taxon>Craniata</taxon>
        <taxon>Vertebrata</taxon>
        <taxon>Euteleostomi</taxon>
        <taxon>Actinopterygii</taxon>
        <taxon>Neopterygii</taxon>
        <taxon>Teleostei</taxon>
        <taxon>Ostariophysi</taxon>
        <taxon>Siluriformes</taxon>
        <taxon>Bagridae</taxon>
        <taxon>Hemibagrus</taxon>
    </lineage>
</organism>
<dbReference type="InterPro" id="IPR036612">
    <property type="entry name" value="KH_dom_type_1_sf"/>
</dbReference>
<dbReference type="CDD" id="cd22519">
    <property type="entry name" value="KH-I_PCBP3_rpt2"/>
    <property type="match status" value="1"/>
</dbReference>
<dbReference type="PROSITE" id="PS50084">
    <property type="entry name" value="KH_TYPE_1"/>
    <property type="match status" value="3"/>
</dbReference>
<dbReference type="SMART" id="SM00322">
    <property type="entry name" value="KH"/>
    <property type="match status" value="3"/>
</dbReference>
<keyword evidence="9" id="KW-1185">Reference proteome</keyword>
<keyword evidence="3" id="KW-0677">Repeat</keyword>
<feature type="domain" description="K Homology" evidence="7">
    <location>
        <begin position="301"/>
        <end position="372"/>
    </location>
</feature>
<dbReference type="Gene3D" id="3.30.1370.10">
    <property type="entry name" value="K Homology domain, type 1"/>
    <property type="match status" value="3"/>
</dbReference>
<evidence type="ECO:0000256" key="1">
    <source>
        <dbReference type="ARBA" id="ARBA00004496"/>
    </source>
</evidence>
<evidence type="ECO:0000256" key="2">
    <source>
        <dbReference type="ARBA" id="ARBA00022490"/>
    </source>
</evidence>
<dbReference type="InterPro" id="IPR004088">
    <property type="entry name" value="KH_dom_type_1"/>
</dbReference>
<dbReference type="CDD" id="cd22522">
    <property type="entry name" value="KH-I_PCBP3_rpt3"/>
    <property type="match status" value="1"/>
</dbReference>
<name>A0A9D3P0X8_9TELE</name>
<comment type="caution">
    <text evidence="8">The sequence shown here is derived from an EMBL/GenBank/DDBJ whole genome shotgun (WGS) entry which is preliminary data.</text>
</comment>
<sequence length="547" mass="58741">MLLNMVSSVVGPCHMTRGNFLRKKMAALVLCKKKTERARGRGAAFPLPPLASPSPCSLSLRPSSLPDCTGLDPVPISPFDSPLFTIPSQPPQNFLLRRRKRRNSLFRSTNPFKRKQGLGRTVLNRLISPQASGSVTAPGHMTWKRKARRPFGSLSEWAGYQPGKNPDPALTLVTGWLSLPSLSSYSWGFPVTRPYANVSSNPTMESSKVQSEGGLNVTLTIRLLMHGKEVGSIIGKKGETVKKMREESAARINISEGNCPERIVTITGPTDAIFKAFAMIAYKFEEDIINSMSNSPATSKPPVTLRLVVPASQCGSLIGKGGSKIKEMRESTGAQVQVAGDMLPNSTERAVTISGTPDAIIQCVKQICVVMLESPPKGATIPYRPKPASTPVIFSGGQVRADPLAASAANLSLLLQHQPLPAYTIQGQYAIPHPDQLTKLHQLAMQQTPFTPLGQTTPAFPGLDASPPASTHELTIPNDLIGCIIGRQGTKINEIRQMSGAQIKIANAMEGSSERQITITGTPANISLAQYLINARLTSEVTGMGSL</sequence>
<dbReference type="GO" id="GO:0003723">
    <property type="term" value="F:RNA binding"/>
    <property type="evidence" value="ECO:0007669"/>
    <property type="project" value="UniProtKB-UniRule"/>
</dbReference>
<keyword evidence="2" id="KW-0963">Cytoplasm</keyword>
<dbReference type="InterPro" id="IPR004087">
    <property type="entry name" value="KH_dom"/>
</dbReference>
<evidence type="ECO:0000256" key="6">
    <source>
        <dbReference type="PROSITE-ProRule" id="PRU00117"/>
    </source>
</evidence>
<feature type="domain" description="K Homology" evidence="7">
    <location>
        <begin position="217"/>
        <end position="285"/>
    </location>
</feature>
<dbReference type="GO" id="GO:0005737">
    <property type="term" value="C:cytoplasm"/>
    <property type="evidence" value="ECO:0007669"/>
    <property type="project" value="UniProtKB-SubCell"/>
</dbReference>
<proteinExistence type="predicted"/>
<dbReference type="GO" id="GO:0003677">
    <property type="term" value="F:DNA binding"/>
    <property type="evidence" value="ECO:0007669"/>
    <property type="project" value="UniProtKB-KW"/>
</dbReference>
<evidence type="ECO:0000313" key="9">
    <source>
        <dbReference type="Proteomes" id="UP000824219"/>
    </source>
</evidence>
<gene>
    <name evidence="8" type="ORF">KOW79_004882</name>
</gene>
<dbReference type="OrthoDB" id="442947at2759"/>
<evidence type="ECO:0000313" key="8">
    <source>
        <dbReference type="EMBL" id="KAG7330913.1"/>
    </source>
</evidence>
<feature type="domain" description="K Homology" evidence="7">
    <location>
        <begin position="468"/>
        <end position="538"/>
    </location>
</feature>
<keyword evidence="5" id="KW-0238">DNA-binding</keyword>
<evidence type="ECO:0000259" key="7">
    <source>
        <dbReference type="SMART" id="SM00322"/>
    </source>
</evidence>
<dbReference type="Proteomes" id="UP000824219">
    <property type="component" value="Linkage Group LG06"/>
</dbReference>
<dbReference type="FunFam" id="3.30.1370.10:FF:000003">
    <property type="entry name" value="poly(RC)-binding protein 2 isoform X1"/>
    <property type="match status" value="1"/>
</dbReference>
<protein>
    <recommendedName>
        <fullName evidence="7">K Homology domain-containing protein</fullName>
    </recommendedName>
</protein>
<dbReference type="PANTHER" id="PTHR10288">
    <property type="entry name" value="KH DOMAIN CONTAINING RNA BINDING PROTEIN"/>
    <property type="match status" value="1"/>
</dbReference>
<evidence type="ECO:0000256" key="5">
    <source>
        <dbReference type="ARBA" id="ARBA00023125"/>
    </source>
</evidence>
<evidence type="ECO:0000256" key="4">
    <source>
        <dbReference type="ARBA" id="ARBA00022884"/>
    </source>
</evidence>
<dbReference type="EMBL" id="JAHKSW010000006">
    <property type="protein sequence ID" value="KAG7330913.1"/>
    <property type="molecule type" value="Genomic_DNA"/>
</dbReference>
<dbReference type="SUPFAM" id="SSF54791">
    <property type="entry name" value="Eukaryotic type KH-domain (KH-domain type I)"/>
    <property type="match status" value="3"/>
</dbReference>
<accession>A0A9D3P0X8</accession>